<dbReference type="Pfam" id="PF12833">
    <property type="entry name" value="HTH_18"/>
    <property type="match status" value="1"/>
</dbReference>
<dbReference type="SUPFAM" id="SSF52172">
    <property type="entry name" value="CheY-like"/>
    <property type="match status" value="1"/>
</dbReference>
<proteinExistence type="predicted"/>
<dbReference type="Proteomes" id="UP001597180">
    <property type="component" value="Unassembled WGS sequence"/>
</dbReference>
<feature type="domain" description="HTH araC/xylS-type" evidence="9">
    <location>
        <begin position="146"/>
        <end position="247"/>
    </location>
</feature>
<dbReference type="EMBL" id="JBHTLU010000031">
    <property type="protein sequence ID" value="MFD1223181.1"/>
    <property type="molecule type" value="Genomic_DNA"/>
</dbReference>
<evidence type="ECO:0000313" key="11">
    <source>
        <dbReference type="EMBL" id="MFD1223181.1"/>
    </source>
</evidence>
<feature type="modified residue" description="4-aspartylphosphate" evidence="8">
    <location>
        <position position="55"/>
    </location>
</feature>
<evidence type="ECO:0000313" key="12">
    <source>
        <dbReference type="Proteomes" id="UP001597180"/>
    </source>
</evidence>
<evidence type="ECO:0000256" key="7">
    <source>
        <dbReference type="ARBA" id="ARBA00023163"/>
    </source>
</evidence>
<keyword evidence="7" id="KW-0804">Transcription</keyword>
<dbReference type="InterPro" id="IPR051552">
    <property type="entry name" value="HptR"/>
</dbReference>
<dbReference type="SUPFAM" id="SSF46689">
    <property type="entry name" value="Homeodomain-like"/>
    <property type="match status" value="1"/>
</dbReference>
<dbReference type="InterPro" id="IPR009057">
    <property type="entry name" value="Homeodomain-like_sf"/>
</dbReference>
<dbReference type="InterPro" id="IPR018060">
    <property type="entry name" value="HTH_AraC"/>
</dbReference>
<evidence type="ECO:0000256" key="3">
    <source>
        <dbReference type="ARBA" id="ARBA00022553"/>
    </source>
</evidence>
<evidence type="ECO:0000259" key="9">
    <source>
        <dbReference type="PROSITE" id="PS01124"/>
    </source>
</evidence>
<feature type="domain" description="Response regulatory" evidence="10">
    <location>
        <begin position="3"/>
        <end position="120"/>
    </location>
</feature>
<dbReference type="PROSITE" id="PS01124">
    <property type="entry name" value="HTH_ARAC_FAMILY_2"/>
    <property type="match status" value="1"/>
</dbReference>
<dbReference type="InterPro" id="IPR011006">
    <property type="entry name" value="CheY-like_superfamily"/>
</dbReference>
<comment type="caution">
    <text evidence="11">The sequence shown here is derived from an EMBL/GenBank/DDBJ whole genome shotgun (WGS) entry which is preliminary data.</text>
</comment>
<dbReference type="Gene3D" id="3.40.50.2300">
    <property type="match status" value="1"/>
</dbReference>
<evidence type="ECO:0000259" key="10">
    <source>
        <dbReference type="PROSITE" id="PS50110"/>
    </source>
</evidence>
<dbReference type="PROSITE" id="PS50110">
    <property type="entry name" value="RESPONSE_REGULATORY"/>
    <property type="match status" value="1"/>
</dbReference>
<dbReference type="SMART" id="SM00448">
    <property type="entry name" value="REC"/>
    <property type="match status" value="1"/>
</dbReference>
<evidence type="ECO:0000256" key="4">
    <source>
        <dbReference type="ARBA" id="ARBA00023012"/>
    </source>
</evidence>
<keyword evidence="2" id="KW-0963">Cytoplasm</keyword>
<dbReference type="CDD" id="cd17536">
    <property type="entry name" value="REC_YesN-like"/>
    <property type="match status" value="1"/>
</dbReference>
<protein>
    <submittedName>
        <fullName evidence="11">Response regulator</fullName>
    </submittedName>
</protein>
<gene>
    <name evidence="11" type="ORF">ACFQ4B_23955</name>
</gene>
<accession>A0ABW3UTK8</accession>
<sequence>MYKLLAADDEEDTRDTLCNCFPWESVGFTVVQQVSNGLEALSYLESNPVDALLCDIRMPVMSGLELCKQIHERRLGVRIVLLSAYRDFEYAREAMTYGVSHYMLKPAKYDDIVNVFTQLKTVLDEAKSGFEAGGMGNSETLSGFTDPVISSIVKSVNQDYRTITLQQASETVEMNTSYVSVYFKKKTGMHFSEYVLKVRMEKAAELLKHGHMKAFEVSEAVGYANPKNFIRAFKQYHGITPGQFKNGR</sequence>
<dbReference type="PANTHER" id="PTHR42713:SF3">
    <property type="entry name" value="TRANSCRIPTIONAL REGULATORY PROTEIN HPTR"/>
    <property type="match status" value="1"/>
</dbReference>
<dbReference type="Pfam" id="PF00072">
    <property type="entry name" value="Response_reg"/>
    <property type="match status" value="1"/>
</dbReference>
<dbReference type="PRINTS" id="PR00032">
    <property type="entry name" value="HTHARAC"/>
</dbReference>
<dbReference type="RefSeq" id="WP_345589275.1">
    <property type="nucleotide sequence ID" value="NZ_BAABJG010000015.1"/>
</dbReference>
<keyword evidence="5" id="KW-0805">Transcription regulation</keyword>
<dbReference type="SMART" id="SM00342">
    <property type="entry name" value="HTH_ARAC"/>
    <property type="match status" value="1"/>
</dbReference>
<dbReference type="PANTHER" id="PTHR42713">
    <property type="entry name" value="HISTIDINE KINASE-RELATED"/>
    <property type="match status" value="1"/>
</dbReference>
<organism evidence="11 12">
    <name type="scientific">Paenibacillus vulneris</name>
    <dbReference type="NCBI Taxonomy" id="1133364"/>
    <lineage>
        <taxon>Bacteria</taxon>
        <taxon>Bacillati</taxon>
        <taxon>Bacillota</taxon>
        <taxon>Bacilli</taxon>
        <taxon>Bacillales</taxon>
        <taxon>Paenibacillaceae</taxon>
        <taxon>Paenibacillus</taxon>
    </lineage>
</organism>
<comment type="subcellular location">
    <subcellularLocation>
        <location evidence="1">Cytoplasm</location>
    </subcellularLocation>
</comment>
<evidence type="ECO:0000256" key="8">
    <source>
        <dbReference type="PROSITE-ProRule" id="PRU00169"/>
    </source>
</evidence>
<evidence type="ECO:0000256" key="1">
    <source>
        <dbReference type="ARBA" id="ARBA00004496"/>
    </source>
</evidence>
<evidence type="ECO:0000256" key="6">
    <source>
        <dbReference type="ARBA" id="ARBA00023125"/>
    </source>
</evidence>
<keyword evidence="6" id="KW-0238">DNA-binding</keyword>
<dbReference type="InterPro" id="IPR020449">
    <property type="entry name" value="Tscrpt_reg_AraC-type_HTH"/>
</dbReference>
<dbReference type="Gene3D" id="1.10.10.60">
    <property type="entry name" value="Homeodomain-like"/>
    <property type="match status" value="2"/>
</dbReference>
<keyword evidence="4" id="KW-0902">Two-component regulatory system</keyword>
<dbReference type="InterPro" id="IPR001789">
    <property type="entry name" value="Sig_transdc_resp-reg_receiver"/>
</dbReference>
<keyword evidence="3 8" id="KW-0597">Phosphoprotein</keyword>
<evidence type="ECO:0000256" key="5">
    <source>
        <dbReference type="ARBA" id="ARBA00023015"/>
    </source>
</evidence>
<reference evidence="12" key="1">
    <citation type="journal article" date="2019" name="Int. J. Syst. Evol. Microbiol.">
        <title>The Global Catalogue of Microorganisms (GCM) 10K type strain sequencing project: providing services to taxonomists for standard genome sequencing and annotation.</title>
        <authorList>
            <consortium name="The Broad Institute Genomics Platform"/>
            <consortium name="The Broad Institute Genome Sequencing Center for Infectious Disease"/>
            <person name="Wu L."/>
            <person name="Ma J."/>
        </authorList>
    </citation>
    <scope>NUCLEOTIDE SEQUENCE [LARGE SCALE GENOMIC DNA]</scope>
    <source>
        <strain evidence="12">CCUG 53270</strain>
    </source>
</reference>
<keyword evidence="12" id="KW-1185">Reference proteome</keyword>
<evidence type="ECO:0000256" key="2">
    <source>
        <dbReference type="ARBA" id="ARBA00022490"/>
    </source>
</evidence>
<name>A0ABW3UTK8_9BACL</name>